<dbReference type="RefSeq" id="WP_014984437.1">
    <property type="nucleotide sequence ID" value="NC_018681.1"/>
</dbReference>
<dbReference type="STRING" id="1133849.O3I_018115"/>
<dbReference type="HOGENOM" id="CLU_024186_3_1_11"/>
<dbReference type="GO" id="GO:0001666">
    <property type="term" value="P:response to hypoxia"/>
    <property type="evidence" value="ECO:0007669"/>
    <property type="project" value="TreeGrafter"/>
</dbReference>
<dbReference type="NCBIfam" id="TIGR02946">
    <property type="entry name" value="acyl_WS_DGAT"/>
    <property type="match status" value="1"/>
</dbReference>
<organism evidence="14 15">
    <name type="scientific">Nocardia brasiliensis (strain ATCC 700358 / HUJEG-1)</name>
    <dbReference type="NCBI Taxonomy" id="1133849"/>
    <lineage>
        <taxon>Bacteria</taxon>
        <taxon>Bacillati</taxon>
        <taxon>Actinomycetota</taxon>
        <taxon>Actinomycetes</taxon>
        <taxon>Mycobacteriales</taxon>
        <taxon>Nocardiaceae</taxon>
        <taxon>Nocardia</taxon>
    </lineage>
</organism>
<comment type="pathway">
    <text evidence="1 11">Glycerolipid metabolism; triacylglycerol biosynthesis.</text>
</comment>
<dbReference type="InterPro" id="IPR009721">
    <property type="entry name" value="O-acyltransferase_WSD1_C"/>
</dbReference>
<dbReference type="UniPathway" id="UPA00282"/>
<dbReference type="EC" id="2.3.1.20" evidence="4 11"/>
<dbReference type="InterPro" id="IPR023213">
    <property type="entry name" value="CAT-like_dom_sf"/>
</dbReference>
<evidence type="ECO:0000256" key="1">
    <source>
        <dbReference type="ARBA" id="ARBA00004771"/>
    </source>
</evidence>
<evidence type="ECO:0000313" key="15">
    <source>
        <dbReference type="Proteomes" id="UP000006304"/>
    </source>
</evidence>
<sequence length="447" mass="48437">MSELGPLDSGFMELEDGDRHVSVGIGAVAILAGSPPTRAELVAGLAARLNVDRRLQQKVRRAPLDIAAPVWVTDSNFDLAHHVRWMALPEPADEAALCELVAEVMEERLDRDHPLWQCIIVERLADDRWAMIVKAHHSMVDGISGITLFERLCDAPAGRRLTAVPNNADASTDWGHLLLSSLRLPAAAPRFVVRTLRAAVPLVLSAVLPAAGSSLNGSIGRQRRYAVARTTLPVVREIGAAFGATVNDVILAAVAAAFRTVLLTRGEDPTADKMRILTPVSVRAADAKGILDNRVSAMLPLLPIESADPVEQLALVHSRMSAHKASGEAAAANSFLTLARWLPFASIAWTVRLVSRYPQRGISGLATNVPGPRRRLYLYGREVLEILAYAPIAMRVRTGIAILSYNDQLRFGITGDYDSTPDLPLLAARIEEAIDHLLQRAREVAPT</sequence>
<comment type="similarity">
    <text evidence="3 11">Belongs to the long-chain O-acyltransferase family.</text>
</comment>
<dbReference type="PANTHER" id="PTHR31650:SF1">
    <property type="entry name" value="WAX ESTER SYNTHASE_DIACYLGLYCEROL ACYLTRANSFERASE 4-RELATED"/>
    <property type="match status" value="1"/>
</dbReference>
<comment type="catalytic activity">
    <reaction evidence="10 11">
        <text>an acyl-CoA + a 1,2-diacyl-sn-glycerol = a triacyl-sn-glycerol + CoA</text>
        <dbReference type="Rhea" id="RHEA:10868"/>
        <dbReference type="ChEBI" id="CHEBI:17815"/>
        <dbReference type="ChEBI" id="CHEBI:57287"/>
        <dbReference type="ChEBI" id="CHEBI:58342"/>
        <dbReference type="ChEBI" id="CHEBI:64615"/>
        <dbReference type="EC" id="2.3.1.20"/>
    </reaction>
</comment>
<dbReference type="Proteomes" id="UP000006304">
    <property type="component" value="Chromosome"/>
</dbReference>
<evidence type="ECO:0000256" key="11">
    <source>
        <dbReference type="RuleBase" id="RU361241"/>
    </source>
</evidence>
<keyword evidence="5 11" id="KW-0444">Lipid biosynthesis</keyword>
<dbReference type="PANTHER" id="PTHR31650">
    <property type="entry name" value="O-ACYLTRANSFERASE (WSD1-LIKE) FAMILY PROTEIN"/>
    <property type="match status" value="1"/>
</dbReference>
<evidence type="ECO:0000256" key="9">
    <source>
        <dbReference type="ARBA" id="ARBA00023315"/>
    </source>
</evidence>
<dbReference type="SUPFAM" id="SSF52777">
    <property type="entry name" value="CoA-dependent acyltransferases"/>
    <property type="match status" value="2"/>
</dbReference>
<gene>
    <name evidence="14" type="ORF">O3I_018115</name>
</gene>
<feature type="domain" description="O-acyltransferase WSD1-like N-terminal" evidence="12">
    <location>
        <begin position="4"/>
        <end position="250"/>
    </location>
</feature>
<dbReference type="KEGG" id="nbr:O3I_018115"/>
<evidence type="ECO:0000256" key="5">
    <source>
        <dbReference type="ARBA" id="ARBA00022516"/>
    </source>
</evidence>
<evidence type="ECO:0000256" key="4">
    <source>
        <dbReference type="ARBA" id="ARBA00013244"/>
    </source>
</evidence>
<dbReference type="GO" id="GO:0019432">
    <property type="term" value="P:triglyceride biosynthetic process"/>
    <property type="evidence" value="ECO:0007669"/>
    <property type="project" value="UniProtKB-UniPathway"/>
</dbReference>
<dbReference type="GO" id="GO:0004144">
    <property type="term" value="F:diacylglycerol O-acyltransferase activity"/>
    <property type="evidence" value="ECO:0007669"/>
    <property type="project" value="UniProtKB-EC"/>
</dbReference>
<evidence type="ECO:0000259" key="13">
    <source>
        <dbReference type="Pfam" id="PF06974"/>
    </source>
</evidence>
<dbReference type="eggNOG" id="COG1020">
    <property type="taxonomic scope" value="Bacteria"/>
</dbReference>
<proteinExistence type="inferred from homology"/>
<evidence type="ECO:0000256" key="8">
    <source>
        <dbReference type="ARBA" id="ARBA00023098"/>
    </source>
</evidence>
<dbReference type="GO" id="GO:0005886">
    <property type="term" value="C:plasma membrane"/>
    <property type="evidence" value="ECO:0007669"/>
    <property type="project" value="TreeGrafter"/>
</dbReference>
<feature type="domain" description="O-acyltransferase WSD1 C-terminal" evidence="13">
    <location>
        <begin position="293"/>
        <end position="437"/>
    </location>
</feature>
<dbReference type="GO" id="GO:0051701">
    <property type="term" value="P:biological process involved in interaction with host"/>
    <property type="evidence" value="ECO:0007669"/>
    <property type="project" value="TreeGrafter"/>
</dbReference>
<keyword evidence="7 11" id="KW-0319">Glycerol metabolism</keyword>
<comment type="pathway">
    <text evidence="2">Lipid metabolism.</text>
</comment>
<dbReference type="AlphaFoldDB" id="K0EVE5"/>
<dbReference type="GO" id="GO:0006071">
    <property type="term" value="P:glycerol metabolic process"/>
    <property type="evidence" value="ECO:0007669"/>
    <property type="project" value="UniProtKB-KW"/>
</dbReference>
<dbReference type="InterPro" id="IPR014292">
    <property type="entry name" value="Acyl_transf_WS/DGAT"/>
</dbReference>
<evidence type="ECO:0000259" key="12">
    <source>
        <dbReference type="Pfam" id="PF03007"/>
    </source>
</evidence>
<keyword evidence="9 11" id="KW-0012">Acyltransferase</keyword>
<evidence type="ECO:0000256" key="3">
    <source>
        <dbReference type="ARBA" id="ARBA00009587"/>
    </source>
</evidence>
<dbReference type="Gene3D" id="3.30.559.30">
    <property type="entry name" value="Nonribosomal peptide synthetase, condensation domain"/>
    <property type="match status" value="1"/>
</dbReference>
<dbReference type="Pfam" id="PF06974">
    <property type="entry name" value="WS_DGAT_C"/>
    <property type="match status" value="1"/>
</dbReference>
<keyword evidence="6 11" id="KW-0808">Transferase</keyword>
<name>K0EVE5_NOCB7</name>
<dbReference type="InterPro" id="IPR004255">
    <property type="entry name" value="O-acyltransferase_WSD1_N"/>
</dbReference>
<evidence type="ECO:0000256" key="2">
    <source>
        <dbReference type="ARBA" id="ARBA00005189"/>
    </source>
</evidence>
<keyword evidence="8 11" id="KW-0443">Lipid metabolism</keyword>
<evidence type="ECO:0000256" key="6">
    <source>
        <dbReference type="ARBA" id="ARBA00022679"/>
    </source>
</evidence>
<dbReference type="InterPro" id="IPR045034">
    <property type="entry name" value="O-acyltransferase_WSD1-like"/>
</dbReference>
<reference evidence="14 15" key="1">
    <citation type="journal article" date="2012" name="J. Bacteriol.">
        <title>Complete genome sequence of Nocardia brasiliensis HUJEG-1.</title>
        <authorList>
            <person name="Vera-Cabrera L."/>
            <person name="Ortiz-Lopez R."/>
            <person name="Elizondo-Gonzalez R."/>
            <person name="Perez-Maya A.A."/>
            <person name="Ocampo-Candiani J."/>
        </authorList>
    </citation>
    <scope>NUCLEOTIDE SEQUENCE [LARGE SCALE GENOMIC DNA]</scope>
    <source>
        <strain evidence="15">ATCC 700358</strain>
    </source>
</reference>
<accession>K0EVE5</accession>
<dbReference type="Gene3D" id="3.30.559.10">
    <property type="entry name" value="Chloramphenicol acetyltransferase-like domain"/>
    <property type="match status" value="1"/>
</dbReference>
<dbReference type="GO" id="GO:0071731">
    <property type="term" value="P:response to nitric oxide"/>
    <property type="evidence" value="ECO:0007669"/>
    <property type="project" value="TreeGrafter"/>
</dbReference>
<dbReference type="EMBL" id="CP003876">
    <property type="protein sequence ID" value="AFU01582.1"/>
    <property type="molecule type" value="Genomic_DNA"/>
</dbReference>
<evidence type="ECO:0000313" key="14">
    <source>
        <dbReference type="EMBL" id="AFU01582.1"/>
    </source>
</evidence>
<protein>
    <recommendedName>
        <fullName evidence="4 11">Diacylglycerol O-acyltransferase</fullName>
        <ecNumber evidence="4 11">2.3.1.20</ecNumber>
    </recommendedName>
</protein>
<keyword evidence="15" id="KW-1185">Reference proteome</keyword>
<dbReference type="Pfam" id="PF03007">
    <property type="entry name" value="WS_DGAT_cat"/>
    <property type="match status" value="1"/>
</dbReference>
<evidence type="ECO:0000256" key="10">
    <source>
        <dbReference type="ARBA" id="ARBA00048109"/>
    </source>
</evidence>
<evidence type="ECO:0000256" key="7">
    <source>
        <dbReference type="ARBA" id="ARBA00022798"/>
    </source>
</evidence>